<evidence type="ECO:0000313" key="2">
    <source>
        <dbReference type="Proteomes" id="UP000054937"/>
    </source>
</evidence>
<proteinExistence type="predicted"/>
<protein>
    <recommendedName>
        <fullName evidence="3">B30.2/SPRY domain-containing protein</fullName>
    </recommendedName>
</protein>
<dbReference type="EMBL" id="LDAU01000058">
    <property type="protein sequence ID" value="KRX08715.1"/>
    <property type="molecule type" value="Genomic_DNA"/>
</dbReference>
<gene>
    <name evidence="1" type="ORF">PPERSA_08026</name>
</gene>
<dbReference type="AlphaFoldDB" id="A0A0V0R2L2"/>
<reference evidence="1 2" key="1">
    <citation type="journal article" date="2015" name="Sci. Rep.">
        <title>Genome of the facultative scuticociliatosis pathogen Pseudocohnilembus persalinus provides insight into its virulence through horizontal gene transfer.</title>
        <authorList>
            <person name="Xiong J."/>
            <person name="Wang G."/>
            <person name="Cheng J."/>
            <person name="Tian M."/>
            <person name="Pan X."/>
            <person name="Warren A."/>
            <person name="Jiang C."/>
            <person name="Yuan D."/>
            <person name="Miao W."/>
        </authorList>
    </citation>
    <scope>NUCLEOTIDE SEQUENCE [LARGE SCALE GENOMIC DNA]</scope>
    <source>
        <strain evidence="1">36N120E</strain>
    </source>
</reference>
<name>A0A0V0R2L2_PSEPJ</name>
<keyword evidence="2" id="KW-1185">Reference proteome</keyword>
<comment type="caution">
    <text evidence="1">The sequence shown here is derived from an EMBL/GenBank/DDBJ whole genome shotgun (WGS) entry which is preliminary data.</text>
</comment>
<accession>A0A0V0R2L2</accession>
<evidence type="ECO:0008006" key="3">
    <source>
        <dbReference type="Google" id="ProtNLM"/>
    </source>
</evidence>
<dbReference type="Proteomes" id="UP000054937">
    <property type="component" value="Unassembled WGS sequence"/>
</dbReference>
<organism evidence="1 2">
    <name type="scientific">Pseudocohnilembus persalinus</name>
    <name type="common">Ciliate</name>
    <dbReference type="NCBI Taxonomy" id="266149"/>
    <lineage>
        <taxon>Eukaryota</taxon>
        <taxon>Sar</taxon>
        <taxon>Alveolata</taxon>
        <taxon>Ciliophora</taxon>
        <taxon>Intramacronucleata</taxon>
        <taxon>Oligohymenophorea</taxon>
        <taxon>Scuticociliatia</taxon>
        <taxon>Philasterida</taxon>
        <taxon>Pseudocohnilembidae</taxon>
        <taxon>Pseudocohnilembus</taxon>
    </lineage>
</organism>
<evidence type="ECO:0000313" key="1">
    <source>
        <dbReference type="EMBL" id="KRX08715.1"/>
    </source>
</evidence>
<sequence>MDVVQNSALVEAAKNYEFIKCDKGLQHQYYQINQLCLVDKCPYQLETLCQLDLEEKLYGPHMHKQRGLKSTLIEISEMCVRNQIKYQSSELLQPVELERLFLIAKDFRKIAESANNLSEYLMEIVNGTHGIKGLENILWDIFTCQKESELKVLLKDLRKHVREQKGEIILRDYKNPKNIIEKVNLKKQQIEEEIVNMCQALKIEFQELKMRGELNRNLKGRPKDFYDTQEEFQKAYDRAQKNLEKNASSNERLGRKVTFVKSQLYGKKIQDIDTNVFQGSGGKIDLMYSAKAFSKGKYEFTMQLDQFNKKKGHLYIILLQEESKEMGGNFFSPYHCIFCQDGYDMIAYPSRTSNFAPTLTEGTNITAFVDIESNIFEIKNNQSTVYYRNQIQLQGDVWRFAIWWSENNARIRLL</sequence>
<dbReference type="InParanoid" id="A0A0V0R2L2"/>